<feature type="compositionally biased region" description="Basic and acidic residues" evidence="8">
    <location>
        <begin position="467"/>
        <end position="477"/>
    </location>
</feature>
<dbReference type="Pfam" id="PF07690">
    <property type="entry name" value="MFS_1"/>
    <property type="match status" value="1"/>
</dbReference>
<dbReference type="RefSeq" id="WP_016416888.1">
    <property type="nucleotide sequence ID" value="NZ_AUAB01000049.1"/>
</dbReference>
<feature type="transmembrane region" description="Helical" evidence="9">
    <location>
        <begin position="48"/>
        <end position="68"/>
    </location>
</feature>
<dbReference type="STRING" id="1121939.L861_16035"/>
<feature type="transmembrane region" description="Helical" evidence="9">
    <location>
        <begin position="441"/>
        <end position="462"/>
    </location>
</feature>
<comment type="caution">
    <text evidence="11">The sequence shown here is derived from an EMBL/GenBank/DDBJ whole genome shotgun (WGS) entry which is preliminary data.</text>
</comment>
<feature type="transmembrane region" description="Helical" evidence="9">
    <location>
        <begin position="139"/>
        <end position="158"/>
    </location>
</feature>
<name>S2KP25_LITA3</name>
<dbReference type="Gene3D" id="1.20.1250.20">
    <property type="entry name" value="MFS general substrate transporter like domains"/>
    <property type="match status" value="1"/>
</dbReference>
<feature type="transmembrane region" description="Helical" evidence="9">
    <location>
        <begin position="164"/>
        <end position="185"/>
    </location>
</feature>
<dbReference type="EMBL" id="ASTJ01000026">
    <property type="protein sequence ID" value="EPC02218.1"/>
    <property type="molecule type" value="Genomic_DNA"/>
</dbReference>
<keyword evidence="6 9" id="KW-1133">Transmembrane helix</keyword>
<accession>S2KP25</accession>
<dbReference type="AlphaFoldDB" id="S2KP25"/>
<dbReference type="InterPro" id="IPR011701">
    <property type="entry name" value="MFS"/>
</dbReference>
<gene>
    <name evidence="11" type="ORF">L861_16035</name>
</gene>
<evidence type="ECO:0000256" key="6">
    <source>
        <dbReference type="ARBA" id="ARBA00022989"/>
    </source>
</evidence>
<dbReference type="GO" id="GO:0022857">
    <property type="term" value="F:transmembrane transporter activity"/>
    <property type="evidence" value="ECO:0007669"/>
    <property type="project" value="InterPro"/>
</dbReference>
<evidence type="ECO:0000259" key="10">
    <source>
        <dbReference type="PROSITE" id="PS50850"/>
    </source>
</evidence>
<dbReference type="PATRIC" id="fig|1121939.11.peg.2377"/>
<evidence type="ECO:0000256" key="4">
    <source>
        <dbReference type="ARBA" id="ARBA00022475"/>
    </source>
</evidence>
<evidence type="ECO:0000256" key="8">
    <source>
        <dbReference type="SAM" id="MobiDB-lite"/>
    </source>
</evidence>
<dbReference type="GO" id="GO:0005886">
    <property type="term" value="C:plasma membrane"/>
    <property type="evidence" value="ECO:0007669"/>
    <property type="project" value="UniProtKB-SubCell"/>
</dbReference>
<evidence type="ECO:0000256" key="2">
    <source>
        <dbReference type="ARBA" id="ARBA00008537"/>
    </source>
</evidence>
<feature type="transmembrane region" description="Helical" evidence="9">
    <location>
        <begin position="302"/>
        <end position="323"/>
    </location>
</feature>
<dbReference type="InterPro" id="IPR036259">
    <property type="entry name" value="MFS_trans_sf"/>
</dbReference>
<protein>
    <recommendedName>
        <fullName evidence="10">Major facilitator superfamily (MFS) profile domain-containing protein</fullName>
    </recommendedName>
</protein>
<organism evidence="11 12">
    <name type="scientific">Litchfieldella anticariensis (strain DSM 16096 / CECT 5854 / CIP 108499 / LMG 22089 / FP35)</name>
    <name type="common">Halomonas anticariensis</name>
    <dbReference type="NCBI Taxonomy" id="1121939"/>
    <lineage>
        <taxon>Bacteria</taxon>
        <taxon>Pseudomonadati</taxon>
        <taxon>Pseudomonadota</taxon>
        <taxon>Gammaproteobacteria</taxon>
        <taxon>Oceanospirillales</taxon>
        <taxon>Halomonadaceae</taxon>
        <taxon>Litchfieldella</taxon>
    </lineage>
</organism>
<evidence type="ECO:0000313" key="12">
    <source>
        <dbReference type="Proteomes" id="UP000014463"/>
    </source>
</evidence>
<dbReference type="InterPro" id="IPR004638">
    <property type="entry name" value="EmrB-like"/>
</dbReference>
<keyword evidence="5 9" id="KW-0812">Transmembrane</keyword>
<keyword evidence="3" id="KW-0813">Transport</keyword>
<evidence type="ECO:0000256" key="5">
    <source>
        <dbReference type="ARBA" id="ARBA00022692"/>
    </source>
</evidence>
<reference evidence="11 12" key="1">
    <citation type="journal article" date="2013" name="Genome Announc.">
        <title>Draft genome sequence of the moderately halophilic gammaproteobacterium Halomonas anticariensis FP35.</title>
        <authorList>
            <person name="Tahrioui A."/>
            <person name="Quesada E."/>
            <person name="Llamas I."/>
        </authorList>
    </citation>
    <scope>NUCLEOTIDE SEQUENCE [LARGE SCALE GENOMIC DNA]</scope>
    <source>
        <strain evidence="12">DSM 16096 / CECT 5854 / LMG 22089 / FP35</strain>
    </source>
</reference>
<keyword evidence="4" id="KW-1003">Cell membrane</keyword>
<evidence type="ECO:0000256" key="1">
    <source>
        <dbReference type="ARBA" id="ARBA00004651"/>
    </source>
</evidence>
<dbReference type="Gene3D" id="1.20.1720.10">
    <property type="entry name" value="Multidrug resistance protein D"/>
    <property type="match status" value="1"/>
</dbReference>
<evidence type="ECO:0000256" key="7">
    <source>
        <dbReference type="ARBA" id="ARBA00023136"/>
    </source>
</evidence>
<proteinExistence type="inferred from homology"/>
<dbReference type="Proteomes" id="UP000014463">
    <property type="component" value="Unassembled WGS sequence"/>
</dbReference>
<feature type="transmembrane region" description="Helical" evidence="9">
    <location>
        <begin position="109"/>
        <end position="127"/>
    </location>
</feature>
<feature type="transmembrane region" description="Helical" evidence="9">
    <location>
        <begin position="80"/>
        <end position="103"/>
    </location>
</feature>
<feature type="transmembrane region" description="Helical" evidence="9">
    <location>
        <begin position="355"/>
        <end position="377"/>
    </location>
</feature>
<dbReference type="OrthoDB" id="9812221at2"/>
<feature type="transmembrane region" description="Helical" evidence="9">
    <location>
        <begin position="197"/>
        <end position="218"/>
    </location>
</feature>
<feature type="transmembrane region" description="Helical" evidence="9">
    <location>
        <begin position="398"/>
        <end position="415"/>
    </location>
</feature>
<feature type="transmembrane region" description="Helical" evidence="9">
    <location>
        <begin position="224"/>
        <end position="244"/>
    </location>
</feature>
<dbReference type="PROSITE" id="PS50850">
    <property type="entry name" value="MFS"/>
    <property type="match status" value="1"/>
</dbReference>
<sequence length="490" mass="52460">MSPRDAAGVKVLVTVLLGTFTVSLNNSALNLAIPELMYVFDASAVQVSWVMTLFLICMGMTMPLTGFLADRFGTKRIYLLGLWLFLASSLAGAASTNLLLVILARGMQGIAGGLMIPLSLSLIFATFPSHQRGRVTGVWGFAVMIAPAIGPSAGGLLLEISHWQALFLMNLPSAILGLVCGYRYLSGGIRDSARRFDFPGFVLVTLGVGSVLFALGTISSLAELLTLSRLVALCLGMLMLVAFVHLERRVVHPLLDLRVFTVRPYALSVIIACAQAIGTFGCLLLIPLWMQHVQGYDALTTGLVFLPAALAAACCVAWAGRLVDRHSPRWIVTLGLLVTVASLMGLAMLDMTTPLWVIVALMALRGVGLGFSYLPVTTVGLNALADSRVSQASAMNNISRRITSSLGVVALSLYYEVRTSQQLLQGVSSTHASMTALSETFLALALLILAVTPMALSLHASFREVKSPRGQRRDVSDRVSQGMTGFRQEK</sequence>
<feature type="region of interest" description="Disordered" evidence="8">
    <location>
        <begin position="467"/>
        <end position="490"/>
    </location>
</feature>
<comment type="similarity">
    <text evidence="2">Belongs to the major facilitator superfamily. EmrB family.</text>
</comment>
<evidence type="ECO:0000256" key="3">
    <source>
        <dbReference type="ARBA" id="ARBA00022448"/>
    </source>
</evidence>
<dbReference type="NCBIfam" id="TIGR00711">
    <property type="entry name" value="efflux_EmrB"/>
    <property type="match status" value="1"/>
</dbReference>
<keyword evidence="12" id="KW-1185">Reference proteome</keyword>
<feature type="transmembrane region" description="Helical" evidence="9">
    <location>
        <begin position="265"/>
        <end position="290"/>
    </location>
</feature>
<comment type="subcellular location">
    <subcellularLocation>
        <location evidence="1">Cell membrane</location>
        <topology evidence="1">Multi-pass membrane protein</topology>
    </subcellularLocation>
</comment>
<feature type="domain" description="Major facilitator superfamily (MFS) profile" evidence="10">
    <location>
        <begin position="11"/>
        <end position="463"/>
    </location>
</feature>
<evidence type="ECO:0000313" key="11">
    <source>
        <dbReference type="EMBL" id="EPC02218.1"/>
    </source>
</evidence>
<dbReference type="SUPFAM" id="SSF103473">
    <property type="entry name" value="MFS general substrate transporter"/>
    <property type="match status" value="1"/>
</dbReference>
<dbReference type="PANTHER" id="PTHR42718:SF9">
    <property type="entry name" value="MAJOR FACILITATOR SUPERFAMILY MULTIDRUG TRANSPORTER MFSC"/>
    <property type="match status" value="1"/>
</dbReference>
<evidence type="ECO:0000256" key="9">
    <source>
        <dbReference type="SAM" id="Phobius"/>
    </source>
</evidence>
<dbReference type="eggNOG" id="COG2814">
    <property type="taxonomic scope" value="Bacteria"/>
</dbReference>
<keyword evidence="7 9" id="KW-0472">Membrane</keyword>
<dbReference type="PANTHER" id="PTHR42718">
    <property type="entry name" value="MAJOR FACILITATOR SUPERFAMILY MULTIDRUG TRANSPORTER MFSC"/>
    <property type="match status" value="1"/>
</dbReference>
<feature type="transmembrane region" description="Helical" evidence="9">
    <location>
        <begin position="330"/>
        <end position="349"/>
    </location>
</feature>
<dbReference type="InterPro" id="IPR020846">
    <property type="entry name" value="MFS_dom"/>
</dbReference>